<evidence type="ECO:0000313" key="1">
    <source>
        <dbReference type="EMBL" id="APG61528.1"/>
    </source>
</evidence>
<dbReference type="Proteomes" id="UP000242561">
    <property type="component" value="Chromosome"/>
</dbReference>
<sequence length="104" mass="12402">MENNDPKDYLPDEVRDYLPVKLIDAIKPYLSDVDAFYQTRIDFIDIIESVHQLAEFSKHFDYSKKDDLEKAVIRLQISFIEHIEHHINSLKKNIEYASEQIFDE</sequence>
<dbReference type="KEGG" id="sphl:LPB140_00230"/>
<gene>
    <name evidence="1" type="ORF">LPB140_00230</name>
</gene>
<keyword evidence="2" id="KW-1185">Reference proteome</keyword>
<name>A0A1L3J8T4_9SPHN</name>
<dbReference type="STRING" id="1913578.LPB140_00230"/>
<dbReference type="EMBL" id="CP018154">
    <property type="protein sequence ID" value="APG61528.1"/>
    <property type="molecule type" value="Genomic_DNA"/>
</dbReference>
<evidence type="ECO:0000313" key="2">
    <source>
        <dbReference type="Proteomes" id="UP000242561"/>
    </source>
</evidence>
<reference evidence="1 2" key="1">
    <citation type="submission" date="2016-11" db="EMBL/GenBank/DDBJ databases">
        <title>Sphingorhabdus sp. LPB0140, isolated from marine environment.</title>
        <authorList>
            <person name="Kim E."/>
            <person name="Yi H."/>
        </authorList>
    </citation>
    <scope>NUCLEOTIDE SEQUENCE [LARGE SCALE GENOMIC DNA]</scope>
    <source>
        <strain evidence="1 2">LPB0140</strain>
    </source>
</reference>
<dbReference type="AlphaFoldDB" id="A0A1L3J8T4"/>
<proteinExistence type="predicted"/>
<protein>
    <submittedName>
        <fullName evidence="1">Uncharacterized protein</fullName>
    </submittedName>
</protein>
<dbReference type="RefSeq" id="WP_072558174.1">
    <property type="nucleotide sequence ID" value="NZ_CP018154.1"/>
</dbReference>
<accession>A0A1L3J8T4</accession>
<organism evidence="1 2">
    <name type="scientific">Sphingorhabdus lutea</name>
    <dbReference type="NCBI Taxonomy" id="1913578"/>
    <lineage>
        <taxon>Bacteria</taxon>
        <taxon>Pseudomonadati</taxon>
        <taxon>Pseudomonadota</taxon>
        <taxon>Alphaproteobacteria</taxon>
        <taxon>Sphingomonadales</taxon>
        <taxon>Sphingomonadaceae</taxon>
        <taxon>Sphingorhabdus</taxon>
    </lineage>
</organism>